<sequence>MLYLYTISSTFMKIRPMLLHQLHTPRLIIRPWIAADYPHFAALNADPEVMRYFPKPLDQQQSDQLADLCQDYILKQGWGFWSVALKDSNQCIGFVGLHAQPSQFSFSPCVEIGWRLAKAYWGLGYATEAASASLDFAFEHLQLEQVVAFTAAQNLPSEKVMQRLGMHFVELFNHPELDASSPLQQHKLYRIDRKDWSTQAQD</sequence>
<dbReference type="PANTHER" id="PTHR43792">
    <property type="entry name" value="GNAT FAMILY, PUTATIVE (AFU_ORTHOLOGUE AFUA_3G00765)-RELATED-RELATED"/>
    <property type="match status" value="1"/>
</dbReference>
<feature type="domain" description="N-acetyltransferase" evidence="1">
    <location>
        <begin position="27"/>
        <end position="194"/>
    </location>
</feature>
<keyword evidence="3" id="KW-1185">Reference proteome</keyword>
<dbReference type="EMBL" id="SLVJ01000009">
    <property type="protein sequence ID" value="TCM67288.1"/>
    <property type="molecule type" value="Genomic_DNA"/>
</dbReference>
<dbReference type="GO" id="GO:0016747">
    <property type="term" value="F:acyltransferase activity, transferring groups other than amino-acyl groups"/>
    <property type="evidence" value="ECO:0007669"/>
    <property type="project" value="InterPro"/>
</dbReference>
<reference evidence="2 3" key="1">
    <citation type="submission" date="2019-03" db="EMBL/GenBank/DDBJ databases">
        <title>Genomic analyses of the natural microbiome of Caenorhabditis elegans.</title>
        <authorList>
            <person name="Samuel B."/>
        </authorList>
    </citation>
    <scope>NUCLEOTIDE SEQUENCE [LARGE SCALE GENOMIC DNA]</scope>
    <source>
        <strain evidence="2 3">JUb89</strain>
    </source>
</reference>
<evidence type="ECO:0000313" key="2">
    <source>
        <dbReference type="EMBL" id="TCM67288.1"/>
    </source>
</evidence>
<accession>A0A4V2R154</accession>
<dbReference type="PANTHER" id="PTHR43792:SF1">
    <property type="entry name" value="N-ACETYLTRANSFERASE DOMAIN-CONTAINING PROTEIN"/>
    <property type="match status" value="1"/>
</dbReference>
<dbReference type="InterPro" id="IPR000182">
    <property type="entry name" value="GNAT_dom"/>
</dbReference>
<evidence type="ECO:0000313" key="3">
    <source>
        <dbReference type="Proteomes" id="UP000294963"/>
    </source>
</evidence>
<dbReference type="SUPFAM" id="SSF55729">
    <property type="entry name" value="Acyl-CoA N-acyltransferases (Nat)"/>
    <property type="match status" value="1"/>
</dbReference>
<proteinExistence type="predicted"/>
<dbReference type="Gene3D" id="3.40.630.30">
    <property type="match status" value="1"/>
</dbReference>
<name>A0A4V2R154_ACICA</name>
<dbReference type="InterPro" id="IPR051531">
    <property type="entry name" value="N-acetyltransferase"/>
</dbReference>
<keyword evidence="2" id="KW-0808">Transferase</keyword>
<evidence type="ECO:0000259" key="1">
    <source>
        <dbReference type="PROSITE" id="PS51186"/>
    </source>
</evidence>
<gene>
    <name evidence="2" type="ORF">EC844_10960</name>
</gene>
<dbReference type="Pfam" id="PF13302">
    <property type="entry name" value="Acetyltransf_3"/>
    <property type="match status" value="1"/>
</dbReference>
<protein>
    <submittedName>
        <fullName evidence="2">RimJ/RimL family protein N-acetyltransferase</fullName>
    </submittedName>
</protein>
<comment type="caution">
    <text evidence="2">The sequence shown here is derived from an EMBL/GenBank/DDBJ whole genome shotgun (WGS) entry which is preliminary data.</text>
</comment>
<organism evidence="2 3">
    <name type="scientific">Acinetobacter calcoaceticus</name>
    <dbReference type="NCBI Taxonomy" id="471"/>
    <lineage>
        <taxon>Bacteria</taxon>
        <taxon>Pseudomonadati</taxon>
        <taxon>Pseudomonadota</taxon>
        <taxon>Gammaproteobacteria</taxon>
        <taxon>Moraxellales</taxon>
        <taxon>Moraxellaceae</taxon>
        <taxon>Acinetobacter</taxon>
        <taxon>Acinetobacter calcoaceticus/baumannii complex</taxon>
    </lineage>
</organism>
<dbReference type="InterPro" id="IPR016181">
    <property type="entry name" value="Acyl_CoA_acyltransferase"/>
</dbReference>
<dbReference type="PROSITE" id="PS51186">
    <property type="entry name" value="GNAT"/>
    <property type="match status" value="1"/>
</dbReference>
<dbReference type="Proteomes" id="UP000294963">
    <property type="component" value="Unassembled WGS sequence"/>
</dbReference>
<dbReference type="AlphaFoldDB" id="A0A4V2R154"/>